<evidence type="ECO:0000256" key="4">
    <source>
        <dbReference type="ARBA" id="ARBA00022692"/>
    </source>
</evidence>
<evidence type="ECO:0000256" key="3">
    <source>
        <dbReference type="ARBA" id="ARBA00022448"/>
    </source>
</evidence>
<feature type="transmembrane region" description="Helical" evidence="8">
    <location>
        <begin position="155"/>
        <end position="183"/>
    </location>
</feature>
<dbReference type="GO" id="GO:0042907">
    <property type="term" value="F:xanthine transmembrane transporter activity"/>
    <property type="evidence" value="ECO:0007669"/>
    <property type="project" value="TreeGrafter"/>
</dbReference>
<organism evidence="9 10">
    <name type="scientific">Candidatus Fimimonas gallinarum</name>
    <dbReference type="NCBI Taxonomy" id="2840821"/>
    <lineage>
        <taxon>Bacteria</taxon>
        <taxon>Pseudomonadati</taxon>
        <taxon>Myxococcota</taxon>
        <taxon>Myxococcia</taxon>
        <taxon>Myxococcales</taxon>
        <taxon>Cystobacterineae</taxon>
        <taxon>Myxococcaceae</taxon>
        <taxon>Myxococcaceae incertae sedis</taxon>
        <taxon>Candidatus Fimimonas</taxon>
    </lineage>
</organism>
<dbReference type="GO" id="GO:0005886">
    <property type="term" value="C:plasma membrane"/>
    <property type="evidence" value="ECO:0007669"/>
    <property type="project" value="TreeGrafter"/>
</dbReference>
<dbReference type="InterPro" id="IPR006043">
    <property type="entry name" value="NCS2"/>
</dbReference>
<dbReference type="PANTHER" id="PTHR42810">
    <property type="entry name" value="PURINE PERMEASE C1399.01C-RELATED"/>
    <property type="match status" value="1"/>
</dbReference>
<feature type="transmembrane region" description="Helical" evidence="8">
    <location>
        <begin position="70"/>
        <end position="91"/>
    </location>
</feature>
<feature type="transmembrane region" description="Helical" evidence="8">
    <location>
        <begin position="409"/>
        <end position="425"/>
    </location>
</feature>
<dbReference type="Pfam" id="PF00860">
    <property type="entry name" value="Xan_ur_permease"/>
    <property type="match status" value="1"/>
</dbReference>
<accession>A0A9D1J8B9</accession>
<evidence type="ECO:0000256" key="2">
    <source>
        <dbReference type="ARBA" id="ARBA00008821"/>
    </source>
</evidence>
<feature type="transmembrane region" description="Helical" evidence="8">
    <location>
        <begin position="445"/>
        <end position="463"/>
    </location>
</feature>
<proteinExistence type="inferred from homology"/>
<dbReference type="NCBIfam" id="NF037981">
    <property type="entry name" value="NCS2_1"/>
    <property type="match status" value="1"/>
</dbReference>
<feature type="transmembrane region" description="Helical" evidence="8">
    <location>
        <begin position="319"/>
        <end position="339"/>
    </location>
</feature>
<dbReference type="Proteomes" id="UP000824200">
    <property type="component" value="Unassembled WGS sequence"/>
</dbReference>
<reference evidence="9" key="2">
    <citation type="journal article" date="2021" name="PeerJ">
        <title>Extensive microbial diversity within the chicken gut microbiome revealed by metagenomics and culture.</title>
        <authorList>
            <person name="Gilroy R."/>
            <person name="Ravi A."/>
            <person name="Getino M."/>
            <person name="Pursley I."/>
            <person name="Horton D.L."/>
            <person name="Alikhan N.F."/>
            <person name="Baker D."/>
            <person name="Gharbi K."/>
            <person name="Hall N."/>
            <person name="Watson M."/>
            <person name="Adriaenssens E.M."/>
            <person name="Foster-Nyarko E."/>
            <person name="Jarju S."/>
            <person name="Secka A."/>
            <person name="Antonio M."/>
            <person name="Oren A."/>
            <person name="Chaudhuri R.R."/>
            <person name="La Ragione R."/>
            <person name="Hildebrand F."/>
            <person name="Pallen M.J."/>
        </authorList>
    </citation>
    <scope>NUCLEOTIDE SEQUENCE</scope>
    <source>
        <strain evidence="9">CHK121-14286</strain>
    </source>
</reference>
<keyword evidence="3" id="KW-0813">Transport</keyword>
<reference evidence="9" key="1">
    <citation type="submission" date="2020-10" db="EMBL/GenBank/DDBJ databases">
        <authorList>
            <person name="Gilroy R."/>
        </authorList>
    </citation>
    <scope>NUCLEOTIDE SEQUENCE</scope>
    <source>
        <strain evidence="9">CHK121-14286</strain>
    </source>
</reference>
<dbReference type="EMBL" id="DVHL01000043">
    <property type="protein sequence ID" value="HIR66248.1"/>
    <property type="molecule type" value="Genomic_DNA"/>
</dbReference>
<feature type="transmembrane region" description="Helical" evidence="8">
    <location>
        <begin position="45"/>
        <end position="64"/>
    </location>
</feature>
<feature type="transmembrane region" description="Helical" evidence="8">
    <location>
        <begin position="124"/>
        <end position="148"/>
    </location>
</feature>
<comment type="subcellular location">
    <subcellularLocation>
        <location evidence="1">Membrane</location>
        <topology evidence="1">Multi-pass membrane protein</topology>
    </subcellularLocation>
</comment>
<keyword evidence="5 8" id="KW-1133">Transmembrane helix</keyword>
<evidence type="ECO:0000256" key="7">
    <source>
        <dbReference type="SAM" id="MobiDB-lite"/>
    </source>
</evidence>
<comment type="similarity">
    <text evidence="2">Belongs to the nucleobase:cation symporter-2 (NCS2) (TC 2.A.40) family.</text>
</comment>
<keyword evidence="6 8" id="KW-0472">Membrane</keyword>
<sequence>MKEFFADLKNGIVSVFKGPAKEENLFALDGRPPLKRAVPFGIQHILAMFMANITPLLIVLGVLGLSDSPIATQAMLGALFMAGAGTIIQLLIGARLPIVIGTSFTFVGVFSTIGLSAGGGEAGYYTILGSVLVGGLISAFLCLFIRWWGKILKPIVPCVVVFAIGLSLLQSGATQFVGGSAVLQKLAQNETEVPYFAYILVATATLLSAVLWQIFAKGVWKNLNIVFGIIVGYVICLCVPGMIDFSLLKVQNVEDVITYPHIVDLSKLRFELLPIVLTTVYFLMSVVEGLGDATALCTDVLGRQPTTREITGTVVFDGFNSFLCCFFGALPLTTFAQNVGIVTQTKVTNRFTVFVGACFLVLTSFFPVVANFLCTIPDCVLGGTMVILFGSIAVVGIKMCSKAGFSDKNILILSLSLCLGFGLTLAKDFFSYLQSAGLQNLSDLLSNNVLNMFVIAFVLSWVLPENMSFTRKKQAKQVAQPNEKSTEHTDGTDTVDADND</sequence>
<feature type="transmembrane region" description="Helical" evidence="8">
    <location>
        <begin position="223"/>
        <end position="243"/>
    </location>
</feature>
<feature type="transmembrane region" description="Helical" evidence="8">
    <location>
        <begin position="379"/>
        <end position="397"/>
    </location>
</feature>
<evidence type="ECO:0000256" key="8">
    <source>
        <dbReference type="SAM" id="Phobius"/>
    </source>
</evidence>
<dbReference type="PANTHER" id="PTHR42810:SF2">
    <property type="entry name" value="PURINE PERMEASE C1399.01C-RELATED"/>
    <property type="match status" value="1"/>
</dbReference>
<gene>
    <name evidence="9" type="ORF">IAC95_05165</name>
</gene>
<keyword evidence="4 8" id="KW-0812">Transmembrane</keyword>
<feature type="region of interest" description="Disordered" evidence="7">
    <location>
        <begin position="474"/>
        <end position="500"/>
    </location>
</feature>
<dbReference type="AlphaFoldDB" id="A0A9D1J8B9"/>
<comment type="caution">
    <text evidence="9">The sequence shown here is derived from an EMBL/GenBank/DDBJ whole genome shotgun (WGS) entry which is preliminary data.</text>
</comment>
<name>A0A9D1J8B9_9BACT</name>
<evidence type="ECO:0000256" key="1">
    <source>
        <dbReference type="ARBA" id="ARBA00004141"/>
    </source>
</evidence>
<evidence type="ECO:0000256" key="5">
    <source>
        <dbReference type="ARBA" id="ARBA00022989"/>
    </source>
</evidence>
<feature type="transmembrane region" description="Helical" evidence="8">
    <location>
        <begin position="195"/>
        <end position="216"/>
    </location>
</feature>
<evidence type="ECO:0000313" key="9">
    <source>
        <dbReference type="EMBL" id="HIR66248.1"/>
    </source>
</evidence>
<protein>
    <submittedName>
        <fullName evidence="9">Purine/pyrimidine permease</fullName>
    </submittedName>
</protein>
<evidence type="ECO:0000313" key="10">
    <source>
        <dbReference type="Proteomes" id="UP000824200"/>
    </source>
</evidence>
<evidence type="ECO:0000256" key="6">
    <source>
        <dbReference type="ARBA" id="ARBA00023136"/>
    </source>
</evidence>
<feature type="transmembrane region" description="Helical" evidence="8">
    <location>
        <begin position="351"/>
        <end position="373"/>
    </location>
</feature>
<feature type="transmembrane region" description="Helical" evidence="8">
    <location>
        <begin position="98"/>
        <end position="118"/>
    </location>
</feature>